<gene>
    <name evidence="1" type="ORF">S01H4_63770</name>
</gene>
<dbReference type="AlphaFoldDB" id="X1CDI4"/>
<comment type="caution">
    <text evidence="1">The sequence shown here is derived from an EMBL/GenBank/DDBJ whole genome shotgun (WGS) entry which is preliminary data.</text>
</comment>
<proteinExistence type="predicted"/>
<dbReference type="EMBL" id="BART01038459">
    <property type="protein sequence ID" value="GAH05672.1"/>
    <property type="molecule type" value="Genomic_DNA"/>
</dbReference>
<feature type="non-terminal residue" evidence="1">
    <location>
        <position position="1"/>
    </location>
</feature>
<reference evidence="1" key="1">
    <citation type="journal article" date="2014" name="Front. Microbiol.">
        <title>High frequency of phylogenetically diverse reductive dehalogenase-homologous genes in deep subseafloor sedimentary metagenomes.</title>
        <authorList>
            <person name="Kawai M."/>
            <person name="Futagami T."/>
            <person name="Toyoda A."/>
            <person name="Takaki Y."/>
            <person name="Nishi S."/>
            <person name="Hori S."/>
            <person name="Arai W."/>
            <person name="Tsubouchi T."/>
            <person name="Morono Y."/>
            <person name="Uchiyama I."/>
            <person name="Ito T."/>
            <person name="Fujiyama A."/>
            <person name="Inagaki F."/>
            <person name="Takami H."/>
        </authorList>
    </citation>
    <scope>NUCLEOTIDE SEQUENCE</scope>
    <source>
        <strain evidence="1">Expedition CK06-06</strain>
    </source>
</reference>
<evidence type="ECO:0000313" key="1">
    <source>
        <dbReference type="EMBL" id="GAH05672.1"/>
    </source>
</evidence>
<sequence length="44" mass="5038">IAKSNAVNLNLSDRIKLLKGNLFEPLPSNLKAFSHLMMLNNYFF</sequence>
<organism evidence="1">
    <name type="scientific">marine sediment metagenome</name>
    <dbReference type="NCBI Taxonomy" id="412755"/>
    <lineage>
        <taxon>unclassified sequences</taxon>
        <taxon>metagenomes</taxon>
        <taxon>ecological metagenomes</taxon>
    </lineage>
</organism>
<accession>X1CDI4</accession>
<protein>
    <submittedName>
        <fullName evidence="1">Uncharacterized protein</fullName>
    </submittedName>
</protein>
<name>X1CDI4_9ZZZZ</name>